<sequence>MSAPNHLLWLDIAMPIEWTIRPGQHVQVWLPRAGSRARLQLLLFYVAVWEEDETENRRRIHMVGQPRSGLTTKLHQAASHRAALVRSMTEQADLDQQALTPQSLDPTLRQPAVVLGPYGNAYDFSRFGTVLFVVESVGFFRALSYIGMLVEASRKRQTMVRKLEIIWQAGVFDYPQWLGRWFRRMFQLDKEGFDILQFSIYCSQATSDPNSQRSFKTGERVCYYEGSADVEKKVTQYVQNQCGEMAVAVCAGPLIHDTVQHVIQPHAGHHLRLVTLDLGPCHTWAQNNHRPESSASVEEQPSISTKLGKRRPEARLADSRALQTRRLSVNGSPEELEAYRPGYQLTSHDKWLEQKLTEGRRLG</sequence>
<dbReference type="EMBL" id="JAPQKR010000005">
    <property type="protein sequence ID" value="KAJ5215554.1"/>
    <property type="molecule type" value="Genomic_DNA"/>
</dbReference>
<dbReference type="GeneID" id="83176324"/>
<dbReference type="PANTHER" id="PTHR32361:SF26">
    <property type="entry name" value="FAD-BINDING 8 DOMAIN-CONTAINING PROTEIN-RELATED"/>
    <property type="match status" value="1"/>
</dbReference>
<evidence type="ECO:0000313" key="3">
    <source>
        <dbReference type="EMBL" id="KAJ5215554.1"/>
    </source>
</evidence>
<dbReference type="InterPro" id="IPR051410">
    <property type="entry name" value="Ferric/Cupric_Reductase"/>
</dbReference>
<comment type="caution">
    <text evidence="3">The sequence shown here is derived from an EMBL/GenBank/DDBJ whole genome shotgun (WGS) entry which is preliminary data.</text>
</comment>
<dbReference type="GO" id="GO:0015677">
    <property type="term" value="P:copper ion import"/>
    <property type="evidence" value="ECO:0007669"/>
    <property type="project" value="TreeGrafter"/>
</dbReference>
<protein>
    <recommendedName>
        <fullName evidence="5">FAD-binding FR-type domain-containing protein</fullName>
    </recommendedName>
</protein>
<evidence type="ECO:0008006" key="5">
    <source>
        <dbReference type="Google" id="ProtNLM"/>
    </source>
</evidence>
<accession>A0A9W9TAS4</accession>
<dbReference type="PANTHER" id="PTHR32361">
    <property type="entry name" value="FERRIC/CUPRIC REDUCTASE TRANSMEMBRANE COMPONENT"/>
    <property type="match status" value="1"/>
</dbReference>
<dbReference type="GO" id="GO:0006879">
    <property type="term" value="P:intracellular iron ion homeostasis"/>
    <property type="evidence" value="ECO:0007669"/>
    <property type="project" value="TreeGrafter"/>
</dbReference>
<feature type="compositionally biased region" description="Polar residues" evidence="2">
    <location>
        <begin position="287"/>
        <end position="305"/>
    </location>
</feature>
<evidence type="ECO:0000256" key="1">
    <source>
        <dbReference type="ARBA" id="ARBA00022448"/>
    </source>
</evidence>
<name>A0A9W9TAS4_9EURO</name>
<dbReference type="OrthoDB" id="3437351at2759"/>
<feature type="region of interest" description="Disordered" evidence="2">
    <location>
        <begin position="287"/>
        <end position="316"/>
    </location>
</feature>
<reference evidence="3" key="1">
    <citation type="submission" date="2022-12" db="EMBL/GenBank/DDBJ databases">
        <authorList>
            <person name="Petersen C."/>
        </authorList>
    </citation>
    <scope>NUCLEOTIDE SEQUENCE</scope>
    <source>
        <strain evidence="3">IBT 15544</strain>
    </source>
</reference>
<dbReference type="InterPro" id="IPR039261">
    <property type="entry name" value="FNR_nucleotide-bd"/>
</dbReference>
<evidence type="ECO:0000256" key="2">
    <source>
        <dbReference type="SAM" id="MobiDB-lite"/>
    </source>
</evidence>
<keyword evidence="4" id="KW-1185">Reference proteome</keyword>
<keyword evidence="1" id="KW-0813">Transport</keyword>
<proteinExistence type="predicted"/>
<organism evidence="3 4">
    <name type="scientific">Penicillium cinerascens</name>
    <dbReference type="NCBI Taxonomy" id="70096"/>
    <lineage>
        <taxon>Eukaryota</taxon>
        <taxon>Fungi</taxon>
        <taxon>Dikarya</taxon>
        <taxon>Ascomycota</taxon>
        <taxon>Pezizomycotina</taxon>
        <taxon>Eurotiomycetes</taxon>
        <taxon>Eurotiomycetidae</taxon>
        <taxon>Eurotiales</taxon>
        <taxon>Aspergillaceae</taxon>
        <taxon>Penicillium</taxon>
    </lineage>
</organism>
<dbReference type="GO" id="GO:0000293">
    <property type="term" value="F:ferric-chelate reductase activity"/>
    <property type="evidence" value="ECO:0007669"/>
    <property type="project" value="TreeGrafter"/>
</dbReference>
<dbReference type="Gene3D" id="3.40.50.80">
    <property type="entry name" value="Nucleotide-binding domain of ferredoxin-NADP reductase (FNR) module"/>
    <property type="match status" value="1"/>
</dbReference>
<dbReference type="GO" id="GO:0006826">
    <property type="term" value="P:iron ion transport"/>
    <property type="evidence" value="ECO:0007669"/>
    <property type="project" value="TreeGrafter"/>
</dbReference>
<gene>
    <name evidence="3" type="ORF">N7498_001961</name>
</gene>
<dbReference type="RefSeq" id="XP_058311367.1">
    <property type="nucleotide sequence ID" value="XM_058449023.1"/>
</dbReference>
<dbReference type="GO" id="GO:0005886">
    <property type="term" value="C:plasma membrane"/>
    <property type="evidence" value="ECO:0007669"/>
    <property type="project" value="TreeGrafter"/>
</dbReference>
<evidence type="ECO:0000313" key="4">
    <source>
        <dbReference type="Proteomes" id="UP001150904"/>
    </source>
</evidence>
<reference evidence="3" key="2">
    <citation type="journal article" date="2023" name="IMA Fungus">
        <title>Comparative genomic study of the Penicillium genus elucidates a diverse pangenome and 15 lateral gene transfer events.</title>
        <authorList>
            <person name="Petersen C."/>
            <person name="Sorensen T."/>
            <person name="Nielsen M.R."/>
            <person name="Sondergaard T.E."/>
            <person name="Sorensen J.L."/>
            <person name="Fitzpatrick D.A."/>
            <person name="Frisvad J.C."/>
            <person name="Nielsen K.L."/>
        </authorList>
    </citation>
    <scope>NUCLEOTIDE SEQUENCE</scope>
    <source>
        <strain evidence="3">IBT 15544</strain>
    </source>
</reference>
<dbReference type="AlphaFoldDB" id="A0A9W9TAS4"/>
<dbReference type="Proteomes" id="UP001150904">
    <property type="component" value="Unassembled WGS sequence"/>
</dbReference>